<evidence type="ECO:0000313" key="3">
    <source>
        <dbReference type="Proteomes" id="UP001235712"/>
    </source>
</evidence>
<name>A0ABT9PGL0_9ACTN</name>
<proteinExistence type="predicted"/>
<evidence type="ECO:0000256" key="1">
    <source>
        <dbReference type="SAM" id="MobiDB-lite"/>
    </source>
</evidence>
<keyword evidence="3" id="KW-1185">Reference proteome</keyword>
<dbReference type="EMBL" id="JAUSQZ010000001">
    <property type="protein sequence ID" value="MDP9831095.1"/>
    <property type="molecule type" value="Genomic_DNA"/>
</dbReference>
<dbReference type="RefSeq" id="WP_307250535.1">
    <property type="nucleotide sequence ID" value="NZ_JAUSQZ010000001.1"/>
</dbReference>
<comment type="caution">
    <text evidence="2">The sequence shown here is derived from an EMBL/GenBank/DDBJ whole genome shotgun (WGS) entry which is preliminary data.</text>
</comment>
<organism evidence="2 3">
    <name type="scientific">Kineosporia succinea</name>
    <dbReference type="NCBI Taxonomy" id="84632"/>
    <lineage>
        <taxon>Bacteria</taxon>
        <taxon>Bacillati</taxon>
        <taxon>Actinomycetota</taxon>
        <taxon>Actinomycetes</taxon>
        <taxon>Kineosporiales</taxon>
        <taxon>Kineosporiaceae</taxon>
        <taxon>Kineosporia</taxon>
    </lineage>
</organism>
<reference evidence="2 3" key="1">
    <citation type="submission" date="2023-07" db="EMBL/GenBank/DDBJ databases">
        <title>Sequencing the genomes of 1000 actinobacteria strains.</title>
        <authorList>
            <person name="Klenk H.-P."/>
        </authorList>
    </citation>
    <scope>NUCLEOTIDE SEQUENCE [LARGE SCALE GENOMIC DNA]</scope>
    <source>
        <strain evidence="2 3">DSM 44388</strain>
    </source>
</reference>
<protein>
    <submittedName>
        <fullName evidence="2">Uncharacterized protein</fullName>
    </submittedName>
</protein>
<dbReference type="Proteomes" id="UP001235712">
    <property type="component" value="Unassembled WGS sequence"/>
</dbReference>
<sequence length="104" mass="11295">MSVSCIEDAPVASGERHLTAVPGHRARVPSPADAYRATGFDGPETVPALSDRETCRAVSNGCPSREGRIPAEPQGFVSLWAYAQNPYEREEFRATTVPQALRRP</sequence>
<accession>A0ABT9PGL0</accession>
<feature type="region of interest" description="Disordered" evidence="1">
    <location>
        <begin position="25"/>
        <end position="47"/>
    </location>
</feature>
<evidence type="ECO:0000313" key="2">
    <source>
        <dbReference type="EMBL" id="MDP9831095.1"/>
    </source>
</evidence>
<gene>
    <name evidence="2" type="ORF">J2S57_006844</name>
</gene>